<gene>
    <name evidence="1" type="ORF">RM543_06455</name>
</gene>
<name>A0ABU3DFI8_9RHOB</name>
<keyword evidence="2" id="KW-1185">Reference proteome</keyword>
<evidence type="ECO:0000313" key="1">
    <source>
        <dbReference type="EMBL" id="MDT0682318.1"/>
    </source>
</evidence>
<comment type="caution">
    <text evidence="1">The sequence shown here is derived from an EMBL/GenBank/DDBJ whole genome shotgun (WGS) entry which is preliminary data.</text>
</comment>
<organism evidence="1 2">
    <name type="scientific">Tropicimonas omnivorans</name>
    <dbReference type="NCBI Taxonomy" id="3075590"/>
    <lineage>
        <taxon>Bacteria</taxon>
        <taxon>Pseudomonadati</taxon>
        <taxon>Pseudomonadota</taxon>
        <taxon>Alphaproteobacteria</taxon>
        <taxon>Rhodobacterales</taxon>
        <taxon>Roseobacteraceae</taxon>
        <taxon>Tropicimonas</taxon>
    </lineage>
</organism>
<dbReference type="RefSeq" id="WP_311690076.1">
    <property type="nucleotide sequence ID" value="NZ_JAVRHL010000002.1"/>
</dbReference>
<proteinExistence type="predicted"/>
<dbReference type="Proteomes" id="UP001265259">
    <property type="component" value="Unassembled WGS sequence"/>
</dbReference>
<sequence>MTSGCGSVTLLPWTIGHTYRELGTTEIREFFLDQVAGLAPPAVTADLPDQVEIMVSRSEAGLVIHLLNQSGFRTRSVGPHLPIRGGVLRIAGGKGPARLLQANMQIEGRQDDGALVLDLPELNLFEVIVLEESAVTPRQQS</sequence>
<reference evidence="1 2" key="1">
    <citation type="submission" date="2023-09" db="EMBL/GenBank/DDBJ databases">
        <authorList>
            <person name="Rey-Velasco X."/>
        </authorList>
    </citation>
    <scope>NUCLEOTIDE SEQUENCE [LARGE SCALE GENOMIC DNA]</scope>
    <source>
        <strain evidence="1 2">F158</strain>
    </source>
</reference>
<evidence type="ECO:0000313" key="2">
    <source>
        <dbReference type="Proteomes" id="UP001265259"/>
    </source>
</evidence>
<protein>
    <recommendedName>
        <fullName evidence="3">Glycosyl hydrolases family 38 C-terminal beta sandwich domain-containing protein</fullName>
    </recommendedName>
</protein>
<accession>A0ABU3DFI8</accession>
<evidence type="ECO:0008006" key="3">
    <source>
        <dbReference type="Google" id="ProtNLM"/>
    </source>
</evidence>
<dbReference type="EMBL" id="JAVRHL010000002">
    <property type="protein sequence ID" value="MDT0682318.1"/>
    <property type="molecule type" value="Genomic_DNA"/>
</dbReference>